<evidence type="ECO:0000313" key="2">
    <source>
        <dbReference type="Proteomes" id="UP000770015"/>
    </source>
</evidence>
<evidence type="ECO:0000313" key="1">
    <source>
        <dbReference type="EMBL" id="KAH6691485.1"/>
    </source>
</evidence>
<gene>
    <name evidence="1" type="ORF">F5X68DRAFT_188572</name>
</gene>
<name>A0A9P8VGZ7_9PEZI</name>
<protein>
    <submittedName>
        <fullName evidence="1">Uncharacterized protein</fullName>
    </submittedName>
</protein>
<sequence length="245" mass="26431">MAPLAPIPAKDISALYDSSTRELVLDAQGNIPGFYFTPFFQRERFAGGLLFSLRAYTGGIDPPPKTDFTITERVSINLPLPYFNNKSVQVQTGLGSFAIEIKYTGIPGPGAVTSQNGTSNGLGALLTGDDHKDGQVVSDVLPPIPEFLTGGADLRITAQIPKQEGNSRTSIVPSFNPEYLKIVDSSYESGQIAWTFQWLKVPVGPDSKNPQIIDITTTTWNGFVGPAALTSIIIQGYIVHFVVLK</sequence>
<proteinExistence type="predicted"/>
<dbReference type="AlphaFoldDB" id="A0A9P8VGZ7"/>
<organism evidence="1 2">
    <name type="scientific">Plectosphaerella plurivora</name>
    <dbReference type="NCBI Taxonomy" id="936078"/>
    <lineage>
        <taxon>Eukaryota</taxon>
        <taxon>Fungi</taxon>
        <taxon>Dikarya</taxon>
        <taxon>Ascomycota</taxon>
        <taxon>Pezizomycotina</taxon>
        <taxon>Sordariomycetes</taxon>
        <taxon>Hypocreomycetidae</taxon>
        <taxon>Glomerellales</taxon>
        <taxon>Plectosphaerellaceae</taxon>
        <taxon>Plectosphaerella</taxon>
    </lineage>
</organism>
<comment type="caution">
    <text evidence="1">The sequence shown here is derived from an EMBL/GenBank/DDBJ whole genome shotgun (WGS) entry which is preliminary data.</text>
</comment>
<accession>A0A9P8VGZ7</accession>
<dbReference type="EMBL" id="JAGSXJ010000005">
    <property type="protein sequence ID" value="KAH6691485.1"/>
    <property type="molecule type" value="Genomic_DNA"/>
</dbReference>
<dbReference type="OrthoDB" id="5076294at2759"/>
<keyword evidence="2" id="KW-1185">Reference proteome</keyword>
<dbReference type="Proteomes" id="UP000770015">
    <property type="component" value="Unassembled WGS sequence"/>
</dbReference>
<reference evidence="1" key="1">
    <citation type="journal article" date="2021" name="Nat. Commun.">
        <title>Genetic determinants of endophytism in the Arabidopsis root mycobiome.</title>
        <authorList>
            <person name="Mesny F."/>
            <person name="Miyauchi S."/>
            <person name="Thiergart T."/>
            <person name="Pickel B."/>
            <person name="Atanasova L."/>
            <person name="Karlsson M."/>
            <person name="Huettel B."/>
            <person name="Barry K.W."/>
            <person name="Haridas S."/>
            <person name="Chen C."/>
            <person name="Bauer D."/>
            <person name="Andreopoulos W."/>
            <person name="Pangilinan J."/>
            <person name="LaButti K."/>
            <person name="Riley R."/>
            <person name="Lipzen A."/>
            <person name="Clum A."/>
            <person name="Drula E."/>
            <person name="Henrissat B."/>
            <person name="Kohler A."/>
            <person name="Grigoriev I.V."/>
            <person name="Martin F.M."/>
            <person name="Hacquard S."/>
        </authorList>
    </citation>
    <scope>NUCLEOTIDE SEQUENCE</scope>
    <source>
        <strain evidence="1">MPI-SDFR-AT-0117</strain>
    </source>
</reference>